<dbReference type="Gene3D" id="2.60.40.1120">
    <property type="entry name" value="Carboxypeptidase-like, regulatory domain"/>
    <property type="match status" value="1"/>
</dbReference>
<keyword evidence="12" id="KW-0675">Receptor</keyword>
<keyword evidence="4" id="KW-0812">Transmembrane</keyword>
<dbReference type="Pfam" id="PF13715">
    <property type="entry name" value="CarbopepD_reg_2"/>
    <property type="match status" value="1"/>
</dbReference>
<keyword evidence="9" id="KW-0732">Signal</keyword>
<keyword evidence="5 8" id="KW-0798">TonB box</keyword>
<dbReference type="InterPro" id="IPR012910">
    <property type="entry name" value="Plug_dom"/>
</dbReference>
<dbReference type="PANTHER" id="PTHR30069">
    <property type="entry name" value="TONB-DEPENDENT OUTER MEMBRANE RECEPTOR"/>
    <property type="match status" value="1"/>
</dbReference>
<evidence type="ECO:0000256" key="1">
    <source>
        <dbReference type="ARBA" id="ARBA00004571"/>
    </source>
</evidence>
<dbReference type="PANTHER" id="PTHR30069:SF57">
    <property type="entry name" value="TONB-DEPENDENT RECEPTOR"/>
    <property type="match status" value="1"/>
</dbReference>
<evidence type="ECO:0000256" key="8">
    <source>
        <dbReference type="RuleBase" id="RU003357"/>
    </source>
</evidence>
<reference evidence="12 13" key="1">
    <citation type="submission" date="2018-11" db="EMBL/GenBank/DDBJ databases">
        <title>Rufibacter latericius sp. nov., isolated from water in Baiyang Lake.</title>
        <authorList>
            <person name="Yang Y."/>
        </authorList>
    </citation>
    <scope>NUCLEOTIDE SEQUENCE [LARGE SCALE GENOMIC DNA]</scope>
    <source>
        <strain evidence="12 13">R-22-1c-1</strain>
    </source>
</reference>
<dbReference type="SUPFAM" id="SSF56935">
    <property type="entry name" value="Porins"/>
    <property type="match status" value="1"/>
</dbReference>
<feature type="domain" description="TonB-dependent receptor-like beta-barrel" evidence="10">
    <location>
        <begin position="332"/>
        <end position="757"/>
    </location>
</feature>
<gene>
    <name evidence="12" type="ORF">EFB08_02175</name>
</gene>
<keyword evidence="2" id="KW-0813">Transport</keyword>
<proteinExistence type="inferred from homology"/>
<evidence type="ECO:0000313" key="12">
    <source>
        <dbReference type="EMBL" id="RNI31355.1"/>
    </source>
</evidence>
<evidence type="ECO:0000259" key="10">
    <source>
        <dbReference type="Pfam" id="PF00593"/>
    </source>
</evidence>
<evidence type="ECO:0000256" key="6">
    <source>
        <dbReference type="ARBA" id="ARBA00023136"/>
    </source>
</evidence>
<dbReference type="InterPro" id="IPR000531">
    <property type="entry name" value="Beta-barrel_TonB"/>
</dbReference>
<dbReference type="GO" id="GO:0009279">
    <property type="term" value="C:cell outer membrane"/>
    <property type="evidence" value="ECO:0007669"/>
    <property type="project" value="UniProtKB-SubCell"/>
</dbReference>
<evidence type="ECO:0000259" key="11">
    <source>
        <dbReference type="Pfam" id="PF07715"/>
    </source>
</evidence>
<evidence type="ECO:0000256" key="7">
    <source>
        <dbReference type="ARBA" id="ARBA00023237"/>
    </source>
</evidence>
<dbReference type="OrthoDB" id="9804995at2"/>
<dbReference type="GO" id="GO:0044718">
    <property type="term" value="P:siderophore transmembrane transport"/>
    <property type="evidence" value="ECO:0007669"/>
    <property type="project" value="TreeGrafter"/>
</dbReference>
<protein>
    <submittedName>
        <fullName evidence="12">TonB-dependent receptor</fullName>
    </submittedName>
</protein>
<evidence type="ECO:0000313" key="13">
    <source>
        <dbReference type="Proteomes" id="UP000272117"/>
    </source>
</evidence>
<comment type="subcellular location">
    <subcellularLocation>
        <location evidence="1">Cell outer membrane</location>
        <topology evidence="1">Multi-pass membrane protein</topology>
    </subcellularLocation>
</comment>
<dbReference type="Pfam" id="PF00593">
    <property type="entry name" value="TonB_dep_Rec_b-barrel"/>
    <property type="match status" value="1"/>
</dbReference>
<keyword evidence="13" id="KW-1185">Reference proteome</keyword>
<dbReference type="InterPro" id="IPR008969">
    <property type="entry name" value="CarboxyPept-like_regulatory"/>
</dbReference>
<comment type="similarity">
    <text evidence="8">Belongs to the TonB-dependent receptor family.</text>
</comment>
<dbReference type="EMBL" id="RJJD01000001">
    <property type="protein sequence ID" value="RNI31355.1"/>
    <property type="molecule type" value="Genomic_DNA"/>
</dbReference>
<dbReference type="Pfam" id="PF07715">
    <property type="entry name" value="Plug"/>
    <property type="match status" value="1"/>
</dbReference>
<name>A0A3M9N1T7_9BACT</name>
<keyword evidence="7" id="KW-0998">Cell outer membrane</keyword>
<dbReference type="InterPro" id="IPR037066">
    <property type="entry name" value="Plug_dom_sf"/>
</dbReference>
<accession>A0A3M9N1T7</accession>
<dbReference type="Proteomes" id="UP000272117">
    <property type="component" value="Unassembled WGS sequence"/>
</dbReference>
<keyword evidence="6 8" id="KW-0472">Membrane</keyword>
<evidence type="ECO:0000256" key="4">
    <source>
        <dbReference type="ARBA" id="ARBA00022692"/>
    </source>
</evidence>
<dbReference type="GO" id="GO:0015344">
    <property type="term" value="F:siderophore uptake transmembrane transporter activity"/>
    <property type="evidence" value="ECO:0007669"/>
    <property type="project" value="TreeGrafter"/>
</dbReference>
<dbReference type="RefSeq" id="WP_123125259.1">
    <property type="nucleotide sequence ID" value="NZ_RJJD01000001.1"/>
</dbReference>
<sequence length="816" mass="91072">MHRFYAFLILFLLVLNAGEGWAQSTGRVTGVVRDRNTQEPIIGATVTLEETTIGASTDAQGRYRLEDVPTGSYNIKASFLGYEPVTRYNVPVTSGNALTLNLELSPGQNRLQEVNITVDRSIRVATVETPLSVQSLSSEEIKSNPGGNFDISRVIQTLPGVAGAGSTGAGFRNDIVIRGGGPSENVFFLDGIEIPVINHFSTQGSSGGPQGILNVSFIEDVTLSTSAFDARYDNALSSVFQFRQRDGNPDRLQGNVRLSATELAATLEGPLAPKTTFLASARRSYLQLLFKAIDLPIRPNYWDFQYKVTHQLNSKTTLTTLGIGAIDDFSFAVPKESSPEKEYALRSNPLINQWNYTVGASLKRSLENGFVQVSLSRNVFENQLDRFEDAQYGDETRRLLKSRSQERENKLRLDVNKFVGGWKFSYGAIGQYVSYDNRFFSQIRQELRDENGNVVQPRVTVDFDTNLDFFRYGLYGQTSRSFLQDKLSLSLGIRSDMNSFTSDGNNPLETLSPRLSASYALADRWKLNASVGTYYRLPIYTVLGYKDANGGYANKDSKYIKSTHYVAGVEFLPSIANRLTVEGFYKRYANYPVSVRDGVSLANQGIEFGAIGNEDVASVGKGRAYGAEFFFQQKLTQGLYGLVSYTLVRSEFTGLDRNNYVASAWDNRHLVSALLGWQFGRNWELGGKYRFAGGSPYTPFDLEASQRNYASLGTGLLDYDRLNTQRLRSFQQLDVRLDKKWNFKRTTLDVYVDIQNIFRFKGPSLPQYTFQRNTENTGFATTNGQPLNPDGSNAIPLLLDEDDVTFLPTVGFVLEF</sequence>
<evidence type="ECO:0000256" key="5">
    <source>
        <dbReference type="ARBA" id="ARBA00023077"/>
    </source>
</evidence>
<organism evidence="12 13">
    <name type="scientific">Rufibacter latericius</name>
    <dbReference type="NCBI Taxonomy" id="2487040"/>
    <lineage>
        <taxon>Bacteria</taxon>
        <taxon>Pseudomonadati</taxon>
        <taxon>Bacteroidota</taxon>
        <taxon>Cytophagia</taxon>
        <taxon>Cytophagales</taxon>
        <taxon>Hymenobacteraceae</taxon>
        <taxon>Rufibacter</taxon>
    </lineage>
</organism>
<keyword evidence="3" id="KW-1134">Transmembrane beta strand</keyword>
<feature type="chain" id="PRO_5018177013" evidence="9">
    <location>
        <begin position="23"/>
        <end position="816"/>
    </location>
</feature>
<evidence type="ECO:0000256" key="2">
    <source>
        <dbReference type="ARBA" id="ARBA00022448"/>
    </source>
</evidence>
<feature type="domain" description="TonB-dependent receptor plug" evidence="11">
    <location>
        <begin position="127"/>
        <end position="234"/>
    </location>
</feature>
<dbReference type="InterPro" id="IPR039426">
    <property type="entry name" value="TonB-dep_rcpt-like"/>
</dbReference>
<dbReference type="Gene3D" id="2.40.170.20">
    <property type="entry name" value="TonB-dependent receptor, beta-barrel domain"/>
    <property type="match status" value="1"/>
</dbReference>
<dbReference type="Gene3D" id="2.170.130.10">
    <property type="entry name" value="TonB-dependent receptor, plug domain"/>
    <property type="match status" value="1"/>
</dbReference>
<comment type="caution">
    <text evidence="12">The sequence shown here is derived from an EMBL/GenBank/DDBJ whole genome shotgun (WGS) entry which is preliminary data.</text>
</comment>
<dbReference type="AlphaFoldDB" id="A0A3M9N1T7"/>
<evidence type="ECO:0000256" key="9">
    <source>
        <dbReference type="SAM" id="SignalP"/>
    </source>
</evidence>
<dbReference type="InterPro" id="IPR036942">
    <property type="entry name" value="Beta-barrel_TonB_sf"/>
</dbReference>
<dbReference type="SUPFAM" id="SSF49464">
    <property type="entry name" value="Carboxypeptidase regulatory domain-like"/>
    <property type="match status" value="1"/>
</dbReference>
<feature type="signal peptide" evidence="9">
    <location>
        <begin position="1"/>
        <end position="22"/>
    </location>
</feature>
<evidence type="ECO:0000256" key="3">
    <source>
        <dbReference type="ARBA" id="ARBA00022452"/>
    </source>
</evidence>